<gene>
    <name evidence="6" type="ORF">UFOPK1425_00317</name>
</gene>
<dbReference type="GO" id="GO:0004844">
    <property type="term" value="F:uracil DNA N-glycosylase activity"/>
    <property type="evidence" value="ECO:0007669"/>
    <property type="project" value="InterPro"/>
</dbReference>
<dbReference type="SMART" id="SM00986">
    <property type="entry name" value="UDG"/>
    <property type="match status" value="1"/>
</dbReference>
<proteinExistence type="inferred from homology"/>
<dbReference type="EMBL" id="CAEZSJ010000039">
    <property type="protein sequence ID" value="CAB4536097.1"/>
    <property type="molecule type" value="Genomic_DNA"/>
</dbReference>
<accession>A0A6J6BBQ3</accession>
<dbReference type="NCBIfam" id="NF003588">
    <property type="entry name" value="PRK05254.1-1"/>
    <property type="match status" value="1"/>
</dbReference>
<evidence type="ECO:0000313" key="6">
    <source>
        <dbReference type="EMBL" id="CAB4536097.1"/>
    </source>
</evidence>
<evidence type="ECO:0000256" key="4">
    <source>
        <dbReference type="ARBA" id="ARBA00023204"/>
    </source>
</evidence>
<dbReference type="Gene3D" id="3.40.470.10">
    <property type="entry name" value="Uracil-DNA glycosylase-like domain"/>
    <property type="match status" value="1"/>
</dbReference>
<dbReference type="AlphaFoldDB" id="A0A6J6BBQ3"/>
<evidence type="ECO:0000256" key="2">
    <source>
        <dbReference type="ARBA" id="ARBA00022763"/>
    </source>
</evidence>
<dbReference type="GO" id="GO:0097510">
    <property type="term" value="P:base-excision repair, AP site formation via deaminated base removal"/>
    <property type="evidence" value="ECO:0007669"/>
    <property type="project" value="TreeGrafter"/>
</dbReference>
<keyword evidence="3" id="KW-0378">Hydrolase</keyword>
<dbReference type="PANTHER" id="PTHR11264:SF0">
    <property type="entry name" value="URACIL-DNA GLYCOSYLASE"/>
    <property type="match status" value="1"/>
</dbReference>
<evidence type="ECO:0000256" key="1">
    <source>
        <dbReference type="ARBA" id="ARBA00008184"/>
    </source>
</evidence>
<comment type="similarity">
    <text evidence="1">Belongs to the uracil-DNA glycosylase (UDG) superfamily. UNG family.</text>
</comment>
<dbReference type="CDD" id="cd10027">
    <property type="entry name" value="UDG-F1-like"/>
    <property type="match status" value="1"/>
</dbReference>
<dbReference type="Pfam" id="PF03167">
    <property type="entry name" value="UDG"/>
    <property type="match status" value="1"/>
</dbReference>
<dbReference type="SUPFAM" id="SSF52141">
    <property type="entry name" value="Uracil-DNA glycosylase-like"/>
    <property type="match status" value="1"/>
</dbReference>
<organism evidence="6">
    <name type="scientific">freshwater metagenome</name>
    <dbReference type="NCBI Taxonomy" id="449393"/>
    <lineage>
        <taxon>unclassified sequences</taxon>
        <taxon>metagenomes</taxon>
        <taxon>ecological metagenomes</taxon>
    </lineage>
</organism>
<dbReference type="InterPro" id="IPR002043">
    <property type="entry name" value="UDG_fam1"/>
</dbReference>
<name>A0A6J6BBQ3_9ZZZZ</name>
<feature type="domain" description="Uracil-DNA glycosylase-like" evidence="5">
    <location>
        <begin position="2"/>
        <end position="145"/>
    </location>
</feature>
<dbReference type="PANTHER" id="PTHR11264">
    <property type="entry name" value="URACIL-DNA GLYCOSYLASE"/>
    <property type="match status" value="1"/>
</dbReference>
<dbReference type="InterPro" id="IPR005122">
    <property type="entry name" value="Uracil-DNA_glycosylase-like"/>
</dbReference>
<dbReference type="SMART" id="SM00987">
    <property type="entry name" value="UreE_C"/>
    <property type="match status" value="1"/>
</dbReference>
<reference evidence="6" key="1">
    <citation type="submission" date="2020-05" db="EMBL/GenBank/DDBJ databases">
        <authorList>
            <person name="Chiriac C."/>
            <person name="Salcher M."/>
            <person name="Ghai R."/>
            <person name="Kavagutti S V."/>
        </authorList>
    </citation>
    <scope>NUCLEOTIDE SEQUENCE</scope>
</reference>
<protein>
    <submittedName>
        <fullName evidence="6">Unannotated protein</fullName>
    </submittedName>
</protein>
<evidence type="ECO:0000259" key="5">
    <source>
        <dbReference type="SMART" id="SM00986"/>
    </source>
</evidence>
<dbReference type="NCBIfam" id="NF003592">
    <property type="entry name" value="PRK05254.1-5"/>
    <property type="match status" value="1"/>
</dbReference>
<keyword evidence="4" id="KW-0234">DNA repair</keyword>
<sequence length="157" mass="17409">MGQDPYPNPSHAMGLAFSVPNTVVKLPPTLRNIFKELETDLGVINQSGDLSKWQDQGVLLLNRVLTTSPGISQGHKDLGWDKFTEEIIRYLAAKPIVFLLWGRSSGALAPFIAEENLITGVHPSPLSAYRGFFGSKPFSEINSRLNRMGISEIDWRT</sequence>
<evidence type="ECO:0000256" key="3">
    <source>
        <dbReference type="ARBA" id="ARBA00022801"/>
    </source>
</evidence>
<keyword evidence="2" id="KW-0227">DNA damage</keyword>
<dbReference type="InterPro" id="IPR036895">
    <property type="entry name" value="Uracil-DNA_glycosylase-like_sf"/>
</dbReference>